<dbReference type="Pfam" id="PF13148">
    <property type="entry name" value="DUF3987"/>
    <property type="match status" value="1"/>
</dbReference>
<keyword evidence="3" id="KW-1185">Reference proteome</keyword>
<evidence type="ECO:0000313" key="3">
    <source>
        <dbReference type="Proteomes" id="UP001055117"/>
    </source>
</evidence>
<feature type="region of interest" description="Disordered" evidence="1">
    <location>
        <begin position="1"/>
        <end position="48"/>
    </location>
</feature>
<accession>A0ABQ4QQR6</accession>
<organism evidence="2 3">
    <name type="scientific">Methylobacterium cerastii</name>
    <dbReference type="NCBI Taxonomy" id="932741"/>
    <lineage>
        <taxon>Bacteria</taxon>
        <taxon>Pseudomonadati</taxon>
        <taxon>Pseudomonadota</taxon>
        <taxon>Alphaproteobacteria</taxon>
        <taxon>Hyphomicrobiales</taxon>
        <taxon>Methylobacteriaceae</taxon>
        <taxon>Methylobacterium</taxon>
    </lineage>
</organism>
<comment type="caution">
    <text evidence="2">The sequence shown here is derived from an EMBL/GenBank/DDBJ whole genome shotgun (WGS) entry which is preliminary data.</text>
</comment>
<protein>
    <recommendedName>
        <fullName evidence="4">DUF3987 domain-containing protein</fullName>
    </recommendedName>
</protein>
<gene>
    <name evidence="2" type="ORF">AFCDBAGC_5133</name>
</gene>
<sequence length="595" mass="64285">MKSDPFADELERLGPPTADDWHHPRHDPIGANGTNGTGGHGSWGETDLSLLGTGRRPAPAFPLHLLGPWAGWCERKARSASAPPDYVAVALLASVGATIANVRWPQAGAAWAEPPVLWCGEVGPPSSSKSPSMDAAFTLVRFAEDRMAYGFEEVQQEHATLKQACDARVEAWKVEVKTAVKNGDADVPPMPDNAREPPAPVRPRIRVADATVEALGALAAGLPRGLLLVRDELAGWLGAFDKYGGGGSDRAFAIEMYGGRSYVVDRMKNPEPLHIRHLSIGVLGGVQPDKLEMILNGPDDGLASRLLWAWPDTKPEFTLARGVQDDGPMQLAFARLTDLAQGVDEFGQPEPVKLRLTSEAEDRLEAFARDMVERCHEASGLLAGTLGKARGHALRLSAVLEHLWWCGGAPSVAEPREISPAAVTAAADLLNAYFLPMAERVFGDASIPVVERRGMLLARHLRQNRIGEFNARDVRRQVGGMLRDAADMEAACKQLLEANLIRQRFARAGERKGRKAQNYEVHPEVLANRPFAETPILRKMGPPVPIVPLAPIAPKTELSAPKAQTAQGGKIFSEGASDQASGDHMAAVYDLRPQR</sequence>
<feature type="region of interest" description="Disordered" evidence="1">
    <location>
        <begin position="564"/>
        <end position="595"/>
    </location>
</feature>
<feature type="compositionally biased region" description="Gly residues" evidence="1">
    <location>
        <begin position="33"/>
        <end position="42"/>
    </location>
</feature>
<dbReference type="RefSeq" id="WP_238273363.1">
    <property type="nucleotide sequence ID" value="NZ_BPQG01000134.1"/>
</dbReference>
<proteinExistence type="predicted"/>
<evidence type="ECO:0000313" key="2">
    <source>
        <dbReference type="EMBL" id="GJD47240.1"/>
    </source>
</evidence>
<feature type="compositionally biased region" description="Basic and acidic residues" evidence="1">
    <location>
        <begin position="1"/>
        <end position="12"/>
    </location>
</feature>
<evidence type="ECO:0008006" key="4">
    <source>
        <dbReference type="Google" id="ProtNLM"/>
    </source>
</evidence>
<name>A0ABQ4QQR6_9HYPH</name>
<evidence type="ECO:0000256" key="1">
    <source>
        <dbReference type="SAM" id="MobiDB-lite"/>
    </source>
</evidence>
<reference evidence="2 3" key="1">
    <citation type="journal article" date="2021" name="Front. Microbiol.">
        <title>Comprehensive Comparative Genomics and Phenotyping of Methylobacterium Species.</title>
        <authorList>
            <person name="Alessa O."/>
            <person name="Ogura Y."/>
            <person name="Fujitani Y."/>
            <person name="Takami H."/>
            <person name="Hayashi T."/>
            <person name="Sahin N."/>
            <person name="Tani A."/>
        </authorList>
    </citation>
    <scope>NUCLEOTIDE SEQUENCE [LARGE SCALE GENOMIC DNA]</scope>
    <source>
        <strain evidence="2 3">DSM 23679</strain>
    </source>
</reference>
<dbReference type="EMBL" id="BPQG01000134">
    <property type="protein sequence ID" value="GJD47240.1"/>
    <property type="molecule type" value="Genomic_DNA"/>
</dbReference>
<feature type="compositionally biased region" description="Basic and acidic residues" evidence="1">
    <location>
        <begin position="19"/>
        <end position="28"/>
    </location>
</feature>
<dbReference type="InterPro" id="IPR025048">
    <property type="entry name" value="DUF3987"/>
</dbReference>
<dbReference type="Proteomes" id="UP001055117">
    <property type="component" value="Unassembled WGS sequence"/>
</dbReference>